<evidence type="ECO:0000313" key="1">
    <source>
        <dbReference type="EMBL" id="GAH46881.1"/>
    </source>
</evidence>
<reference evidence="1" key="1">
    <citation type="journal article" date="2014" name="Front. Microbiol.">
        <title>High frequency of phylogenetically diverse reductive dehalogenase-homologous genes in deep subseafloor sedimentary metagenomes.</title>
        <authorList>
            <person name="Kawai M."/>
            <person name="Futagami T."/>
            <person name="Toyoda A."/>
            <person name="Takaki Y."/>
            <person name="Nishi S."/>
            <person name="Hori S."/>
            <person name="Arai W."/>
            <person name="Tsubouchi T."/>
            <person name="Morono Y."/>
            <person name="Uchiyama I."/>
            <person name="Ito T."/>
            <person name="Fujiyama A."/>
            <person name="Inagaki F."/>
            <person name="Takami H."/>
        </authorList>
    </citation>
    <scope>NUCLEOTIDE SEQUENCE</scope>
    <source>
        <strain evidence="1">Expedition CK06-06</strain>
    </source>
</reference>
<gene>
    <name evidence="1" type="ORF">S03H2_15132</name>
</gene>
<dbReference type="AlphaFoldDB" id="X1FMG6"/>
<proteinExistence type="predicted"/>
<organism evidence="1">
    <name type="scientific">marine sediment metagenome</name>
    <dbReference type="NCBI Taxonomy" id="412755"/>
    <lineage>
        <taxon>unclassified sequences</taxon>
        <taxon>metagenomes</taxon>
        <taxon>ecological metagenomes</taxon>
    </lineage>
</organism>
<comment type="caution">
    <text evidence="1">The sequence shown here is derived from an EMBL/GenBank/DDBJ whole genome shotgun (WGS) entry which is preliminary data.</text>
</comment>
<sequence>MVKMETLTKKKMDQMLKDVKRSVLDLIKPQIAELKETINQLKQLIPMEWQQRNNTRGIINLEEVLQELFDRIIYISRVYESERHDKFLKELQDWRINLRGLVKKLDSPKQAEKKEGCLICGKSFDDYYCDNCHDNTFHNAHILLLQAYMKYDNPLKEIKRILVKFTTLRFEGKSRFHTPL</sequence>
<protein>
    <submittedName>
        <fullName evidence="1">Uncharacterized protein</fullName>
    </submittedName>
</protein>
<dbReference type="EMBL" id="BARU01007679">
    <property type="protein sequence ID" value="GAH46881.1"/>
    <property type="molecule type" value="Genomic_DNA"/>
</dbReference>
<name>X1FMG6_9ZZZZ</name>
<accession>X1FMG6</accession>